<evidence type="ECO:0000256" key="2">
    <source>
        <dbReference type="ARBA" id="ARBA00022729"/>
    </source>
</evidence>
<evidence type="ECO:0000256" key="5">
    <source>
        <dbReference type="SAM" id="SignalP"/>
    </source>
</evidence>
<name>A0ABD5AYE2_STACR</name>
<comment type="caution">
    <text evidence="6">The sequence shown here is derived from an EMBL/GenBank/DDBJ whole genome shotgun (WGS) entry which is preliminary data.</text>
</comment>
<protein>
    <submittedName>
        <fullName evidence="6">Zinc ABC transporter substrate-binding protein</fullName>
    </submittedName>
</protein>
<dbReference type="PANTHER" id="PTHR42953">
    <property type="entry name" value="HIGH-AFFINITY ZINC UPTAKE SYSTEM PROTEIN ZNUA-RELATED"/>
    <property type="match status" value="1"/>
</dbReference>
<evidence type="ECO:0000313" key="6">
    <source>
        <dbReference type="EMBL" id="MDQ7176431.1"/>
    </source>
</evidence>
<gene>
    <name evidence="6" type="ORF">RCF65_10565</name>
</gene>
<evidence type="ECO:0000256" key="3">
    <source>
        <dbReference type="RuleBase" id="RU003512"/>
    </source>
</evidence>
<dbReference type="PANTHER" id="PTHR42953:SF8">
    <property type="entry name" value="ZINT DOMAIN-CONTAINING PROTEIN"/>
    <property type="match status" value="1"/>
</dbReference>
<dbReference type="AlphaFoldDB" id="A0ABD5AYE2"/>
<dbReference type="Pfam" id="PF01297">
    <property type="entry name" value="ZnuA"/>
    <property type="match status" value="1"/>
</dbReference>
<dbReference type="EMBL" id="JAVGJF010000121">
    <property type="protein sequence ID" value="MDQ7176431.1"/>
    <property type="molecule type" value="Genomic_DNA"/>
</dbReference>
<feature type="chain" id="PRO_5044810511" evidence="5">
    <location>
        <begin position="21"/>
        <end position="351"/>
    </location>
</feature>
<keyword evidence="2 5" id="KW-0732">Signal</keyword>
<feature type="signal peptide" evidence="5">
    <location>
        <begin position="1"/>
        <end position="20"/>
    </location>
</feature>
<reference evidence="6 7" key="1">
    <citation type="submission" date="2023-08" db="EMBL/GenBank/DDBJ databases">
        <title>Whole genome sequencing of Staphylococcus chromogenes NNSch 2386.</title>
        <authorList>
            <person name="Kropotov V.S."/>
            <person name="Boriskina E.V."/>
            <person name="Gordinskaya N.A."/>
            <person name="Shkurkina I.S."/>
            <person name="Kryazhev D.V."/>
            <person name="Alekseeva A.E."/>
            <person name="Makhova M.A."/>
        </authorList>
    </citation>
    <scope>NUCLEOTIDE SEQUENCE [LARGE SCALE GENOMIC DNA]</scope>
    <source>
        <strain evidence="6 7">NNSch 2386</strain>
    </source>
</reference>
<organism evidence="6 7">
    <name type="scientific">Staphylococcus chromogenes</name>
    <name type="common">Staphylococcus hyicus subsp. chromogenes</name>
    <dbReference type="NCBI Taxonomy" id="46126"/>
    <lineage>
        <taxon>Bacteria</taxon>
        <taxon>Bacillati</taxon>
        <taxon>Bacillota</taxon>
        <taxon>Bacilli</taxon>
        <taxon>Bacillales</taxon>
        <taxon>Staphylococcaceae</taxon>
        <taxon>Staphylococcus</taxon>
    </lineage>
</organism>
<dbReference type="Proteomes" id="UP001240157">
    <property type="component" value="Unassembled WGS sequence"/>
</dbReference>
<dbReference type="InterPro" id="IPR006127">
    <property type="entry name" value="ZnuA-like"/>
</dbReference>
<dbReference type="PRINTS" id="PR00690">
    <property type="entry name" value="ADHESNFAMILY"/>
</dbReference>
<evidence type="ECO:0000313" key="7">
    <source>
        <dbReference type="Proteomes" id="UP001240157"/>
    </source>
</evidence>
<proteinExistence type="inferred from homology"/>
<comment type="similarity">
    <text evidence="3">Belongs to the bacterial solute-binding protein 9 family.</text>
</comment>
<accession>A0ABD5AYE2</accession>
<dbReference type="SUPFAM" id="SSF53807">
    <property type="entry name" value="Helical backbone' metal receptor"/>
    <property type="match status" value="1"/>
</dbReference>
<feature type="region of interest" description="Disordered" evidence="4">
    <location>
        <begin position="129"/>
        <end position="181"/>
    </location>
</feature>
<evidence type="ECO:0000256" key="4">
    <source>
        <dbReference type="SAM" id="MobiDB-lite"/>
    </source>
</evidence>
<sequence>MFKKSIILLFVAVLTLSLVACGKDDSEKSSNHKGKLEVKTTVYPLKSFAQQIGGKYVDVESVYPNGVDPHTYDPSQKQMVDIGKSDLFVYTGDNLDPIAKKIAKAINDKDKTLSLEASLDKNNDLLKGEEHEHEHDHGEKHEHEHDHGEEHEHEHDHGEKHEHEHDHGEEHEHHHHGKYDPHIWLDPVISQKFAKEIKDELVEKDSEHKGYYEDNYKKLVKDLKGIDKDMKQAVKGNEGKTVYISHDSIGYLADRYNFEQEGVQNMNAEEPSQKDLTNIVKQIKKDNVKHILVEENVSNKVTDTVRKETDAKTIKFYNMGSHTKQQDDDKNSYQSFMKENVKAIEKALKNE</sequence>
<evidence type="ECO:0000256" key="1">
    <source>
        <dbReference type="ARBA" id="ARBA00022448"/>
    </source>
</evidence>
<dbReference type="InterPro" id="IPR050492">
    <property type="entry name" value="Bact_metal-bind_prot9"/>
</dbReference>
<dbReference type="RefSeq" id="WP_105967571.1">
    <property type="nucleotide sequence ID" value="NZ_JAVGJF010000121.1"/>
</dbReference>
<dbReference type="PROSITE" id="PS51257">
    <property type="entry name" value="PROKAR_LIPOPROTEIN"/>
    <property type="match status" value="1"/>
</dbReference>
<dbReference type="Gene3D" id="3.40.50.1980">
    <property type="entry name" value="Nitrogenase molybdenum iron protein domain"/>
    <property type="match status" value="2"/>
</dbReference>
<keyword evidence="1 3" id="KW-0813">Transport</keyword>
<dbReference type="InterPro" id="IPR006128">
    <property type="entry name" value="Lipoprotein_PsaA-like"/>
</dbReference>